<sequence>MRLITHTFQHPRSPHRHNQQSKSSPSTGSKKKKNKTSPQTPSELINTYPSTLTPPPLNPTTLTSLQTLFSEIIRPDDPIDLEDCKYIIALGLGEITLSSLNKIRLGPDSYLPNSVKQFKDVSDLCEGKEGRYYDPMMSSEDLRYLPELCEGLAIIKETEKGWRGDLKVFEKTCFFMPTCPRELYEIVLSNNKDNLKDLIIIGNSFRGYEEQIGGWVEKPREWREEGWREYKVMMWDGE</sequence>
<dbReference type="PANTHER" id="PTHR28626">
    <property type="entry name" value="SRR1-LIKE PROTEIN"/>
    <property type="match status" value="1"/>
</dbReference>
<gene>
    <name evidence="4" type="ORF">TL16_g05915</name>
</gene>
<evidence type="ECO:0000256" key="1">
    <source>
        <dbReference type="ARBA" id="ARBA00009856"/>
    </source>
</evidence>
<dbReference type="PANTHER" id="PTHR28626:SF3">
    <property type="entry name" value="SRR1-LIKE PROTEIN"/>
    <property type="match status" value="1"/>
</dbReference>
<dbReference type="Pfam" id="PF07985">
    <property type="entry name" value="SRR1"/>
    <property type="match status" value="1"/>
</dbReference>
<dbReference type="GO" id="GO:0005737">
    <property type="term" value="C:cytoplasm"/>
    <property type="evidence" value="ECO:0007669"/>
    <property type="project" value="TreeGrafter"/>
</dbReference>
<dbReference type="InterPro" id="IPR012942">
    <property type="entry name" value="SRR1-like"/>
</dbReference>
<feature type="region of interest" description="Disordered" evidence="2">
    <location>
        <begin position="1"/>
        <end position="58"/>
    </location>
</feature>
<dbReference type="EMBL" id="BLQM01000176">
    <property type="protein sequence ID" value="GMH72440.1"/>
    <property type="molecule type" value="Genomic_DNA"/>
</dbReference>
<reference evidence="5" key="1">
    <citation type="journal article" date="2023" name="Commun. Biol.">
        <title>Genome analysis of Parmales, the sister group of diatoms, reveals the evolutionary specialization of diatoms from phago-mixotrophs to photoautotrophs.</title>
        <authorList>
            <person name="Ban H."/>
            <person name="Sato S."/>
            <person name="Yoshikawa S."/>
            <person name="Yamada K."/>
            <person name="Nakamura Y."/>
            <person name="Ichinomiya M."/>
            <person name="Sato N."/>
            <person name="Blanc-Mathieu R."/>
            <person name="Endo H."/>
            <person name="Kuwata A."/>
            <person name="Ogata H."/>
        </authorList>
    </citation>
    <scope>NUCLEOTIDE SEQUENCE [LARGE SCALE GENOMIC DNA]</scope>
</reference>
<accession>A0A9W7EBX8</accession>
<evidence type="ECO:0000313" key="5">
    <source>
        <dbReference type="Proteomes" id="UP001162640"/>
    </source>
</evidence>
<protein>
    <recommendedName>
        <fullName evidence="3">SRR1-like domain-containing protein</fullName>
    </recommendedName>
</protein>
<evidence type="ECO:0000313" key="4">
    <source>
        <dbReference type="EMBL" id="GMH72440.1"/>
    </source>
</evidence>
<dbReference type="Proteomes" id="UP001162640">
    <property type="component" value="Unassembled WGS sequence"/>
</dbReference>
<name>A0A9W7EBX8_9STRA</name>
<feature type="compositionally biased region" description="Polar residues" evidence="2">
    <location>
        <begin position="1"/>
        <end position="10"/>
    </location>
</feature>
<dbReference type="GO" id="GO:0005634">
    <property type="term" value="C:nucleus"/>
    <property type="evidence" value="ECO:0007669"/>
    <property type="project" value="TreeGrafter"/>
</dbReference>
<evidence type="ECO:0000259" key="3">
    <source>
        <dbReference type="Pfam" id="PF07985"/>
    </source>
</evidence>
<evidence type="ECO:0000256" key="2">
    <source>
        <dbReference type="SAM" id="MobiDB-lite"/>
    </source>
</evidence>
<comment type="similarity">
    <text evidence="1">Belongs to the SRR1 family.</text>
</comment>
<feature type="compositionally biased region" description="Low complexity" evidence="2">
    <location>
        <begin position="36"/>
        <end position="51"/>
    </location>
</feature>
<proteinExistence type="inferred from homology"/>
<organism evidence="4 5">
    <name type="scientific">Triparma laevis f. inornata</name>
    <dbReference type="NCBI Taxonomy" id="1714386"/>
    <lineage>
        <taxon>Eukaryota</taxon>
        <taxon>Sar</taxon>
        <taxon>Stramenopiles</taxon>
        <taxon>Ochrophyta</taxon>
        <taxon>Bolidophyceae</taxon>
        <taxon>Parmales</taxon>
        <taxon>Triparmaceae</taxon>
        <taxon>Triparma</taxon>
    </lineage>
</organism>
<dbReference type="AlphaFoldDB" id="A0A9W7EBX8"/>
<feature type="domain" description="SRR1-like" evidence="3">
    <location>
        <begin position="128"/>
        <end position="211"/>
    </location>
</feature>
<dbReference type="InterPro" id="IPR040044">
    <property type="entry name" value="SRR1L"/>
</dbReference>
<comment type="caution">
    <text evidence="4">The sequence shown here is derived from an EMBL/GenBank/DDBJ whole genome shotgun (WGS) entry which is preliminary data.</text>
</comment>